<dbReference type="GO" id="GO:0009240">
    <property type="term" value="P:isopentenyl diphosphate biosynthetic process"/>
    <property type="evidence" value="ECO:0007669"/>
    <property type="project" value="TreeGrafter"/>
</dbReference>
<dbReference type="GO" id="GO:0016787">
    <property type="term" value="F:hydrolase activity"/>
    <property type="evidence" value="ECO:0007669"/>
    <property type="project" value="UniProtKB-KW"/>
</dbReference>
<dbReference type="InterPro" id="IPR015797">
    <property type="entry name" value="NUDIX_hydrolase-like_dom_sf"/>
</dbReference>
<reference evidence="3" key="1">
    <citation type="submission" date="2009-11" db="EMBL/GenBank/DDBJ databases">
        <title>The complete chromosome 1 of Sphaerobacter thermophilus DSM 20745.</title>
        <authorList>
            <person name="Lucas S."/>
            <person name="Copeland A."/>
            <person name="Lapidus A."/>
            <person name="Glavina del Rio T."/>
            <person name="Dalin E."/>
            <person name="Tice H."/>
            <person name="Bruce D."/>
            <person name="Goodwin L."/>
            <person name="Pitluck S."/>
            <person name="Kyrpides N."/>
            <person name="Mavromatis K."/>
            <person name="Ivanova N."/>
            <person name="Mikhailova N."/>
            <person name="LaButti K.M."/>
            <person name="Clum A."/>
            <person name="Sun H.I."/>
            <person name="Brettin T."/>
            <person name="Detter J.C."/>
            <person name="Han C."/>
            <person name="Larimer F."/>
            <person name="Land M."/>
            <person name="Hauser L."/>
            <person name="Markowitz V."/>
            <person name="Cheng J.F."/>
            <person name="Hugenholtz P."/>
            <person name="Woyke T."/>
            <person name="Wu D."/>
            <person name="Steenblock K."/>
            <person name="Schneider S."/>
            <person name="Pukall R."/>
            <person name="Goeker M."/>
            <person name="Klenk H.P."/>
            <person name="Eisen J.A."/>
        </authorList>
    </citation>
    <scope>NUCLEOTIDE SEQUENCE [LARGE SCALE GENOMIC DNA]</scope>
    <source>
        <strain evidence="3">ATCC 49802 / DSM 20745 / S 6022</strain>
    </source>
</reference>
<dbReference type="Pfam" id="PF00293">
    <property type="entry name" value="NUDIX"/>
    <property type="match status" value="1"/>
</dbReference>
<protein>
    <submittedName>
        <fullName evidence="2">NUDIX hydrolase</fullName>
    </submittedName>
</protein>
<dbReference type="HOGENOM" id="CLU_060552_1_0_0"/>
<dbReference type="InParanoid" id="D1C597"/>
<reference evidence="2 3" key="2">
    <citation type="journal article" date="2010" name="Stand. Genomic Sci.">
        <title>Complete genome sequence of Desulfohalobium retbaense type strain (HR(100)).</title>
        <authorList>
            <person name="Spring S."/>
            <person name="Nolan M."/>
            <person name="Lapidus A."/>
            <person name="Glavina Del Rio T."/>
            <person name="Copeland A."/>
            <person name="Tice H."/>
            <person name="Cheng J.F."/>
            <person name="Lucas S."/>
            <person name="Land M."/>
            <person name="Chen F."/>
            <person name="Bruce D."/>
            <person name="Goodwin L."/>
            <person name="Pitluck S."/>
            <person name="Ivanova N."/>
            <person name="Mavromatis K."/>
            <person name="Mikhailova N."/>
            <person name="Pati A."/>
            <person name="Chen A."/>
            <person name="Palaniappan K."/>
            <person name="Hauser L."/>
            <person name="Chang Y.J."/>
            <person name="Jeffries C.D."/>
            <person name="Munk C."/>
            <person name="Kiss H."/>
            <person name="Chain P."/>
            <person name="Han C."/>
            <person name="Brettin T."/>
            <person name="Detter J.C."/>
            <person name="Schuler E."/>
            <person name="Goker M."/>
            <person name="Rohde M."/>
            <person name="Bristow J."/>
            <person name="Eisen J.A."/>
            <person name="Markowitz V."/>
            <person name="Hugenholtz P."/>
            <person name="Kyrpides N.C."/>
            <person name="Klenk H.P."/>
        </authorList>
    </citation>
    <scope>NUCLEOTIDE SEQUENCE [LARGE SCALE GENOMIC DNA]</scope>
    <source>
        <strain evidence="3">ATCC 49802 / DSM 20745 / S 6022</strain>
    </source>
</reference>
<dbReference type="KEGG" id="sti:Sthe_1984"/>
<evidence type="ECO:0000259" key="1">
    <source>
        <dbReference type="PROSITE" id="PS51462"/>
    </source>
</evidence>
<accession>D1C597</accession>
<dbReference type="Proteomes" id="UP000002027">
    <property type="component" value="Chromosome 1"/>
</dbReference>
<dbReference type="InterPro" id="IPR000086">
    <property type="entry name" value="NUDIX_hydrolase_dom"/>
</dbReference>
<dbReference type="RefSeq" id="WP_012872460.1">
    <property type="nucleotide sequence ID" value="NC_013523.1"/>
</dbReference>
<dbReference type="CDD" id="cd04692">
    <property type="entry name" value="NUDIX_Hydrolase"/>
    <property type="match status" value="1"/>
</dbReference>
<name>D1C597_SPHTD</name>
<dbReference type="PROSITE" id="PS51462">
    <property type="entry name" value="NUDIX"/>
    <property type="match status" value="1"/>
</dbReference>
<dbReference type="OrthoDB" id="9780586at2"/>
<keyword evidence="2" id="KW-0378">Hydrolase</keyword>
<feature type="domain" description="Nudix hydrolase" evidence="1">
    <location>
        <begin position="34"/>
        <end position="175"/>
    </location>
</feature>
<dbReference type="PANTHER" id="PTHR10885">
    <property type="entry name" value="ISOPENTENYL-DIPHOSPHATE DELTA-ISOMERASE"/>
    <property type="match status" value="1"/>
</dbReference>
<dbReference type="STRING" id="479434.Sthe_1984"/>
<dbReference type="SUPFAM" id="SSF55811">
    <property type="entry name" value="Nudix"/>
    <property type="match status" value="1"/>
</dbReference>
<dbReference type="PANTHER" id="PTHR10885:SF20">
    <property type="entry name" value="NUDIX HYDROLASE DOMAIN-CONTAINING PROTEIN"/>
    <property type="match status" value="1"/>
</dbReference>
<dbReference type="EMBL" id="CP001823">
    <property type="protein sequence ID" value="ACZ39414.1"/>
    <property type="molecule type" value="Genomic_DNA"/>
</dbReference>
<gene>
    <name evidence="2" type="ordered locus">Sthe_1984</name>
</gene>
<dbReference type="eggNOG" id="COG1443">
    <property type="taxonomic scope" value="Bacteria"/>
</dbReference>
<keyword evidence="3" id="KW-1185">Reference proteome</keyword>
<dbReference type="AlphaFoldDB" id="D1C597"/>
<proteinExistence type="predicted"/>
<dbReference type="Gene3D" id="3.90.79.10">
    <property type="entry name" value="Nucleoside Triphosphate Pyrophosphohydrolase"/>
    <property type="match status" value="1"/>
</dbReference>
<organism evidence="2 3">
    <name type="scientific">Sphaerobacter thermophilus (strain ATCC 49802 / DSM 20745 / KCCM 41009 / NCIMB 13125 / S 6022)</name>
    <dbReference type="NCBI Taxonomy" id="479434"/>
    <lineage>
        <taxon>Bacteria</taxon>
        <taxon>Pseudomonadati</taxon>
        <taxon>Thermomicrobiota</taxon>
        <taxon>Thermomicrobia</taxon>
        <taxon>Sphaerobacterales</taxon>
        <taxon>Sphaerobacterineae</taxon>
        <taxon>Sphaerobacteraceae</taxon>
        <taxon>Sphaerobacter</taxon>
    </lineage>
</organism>
<dbReference type="GO" id="GO:0004452">
    <property type="term" value="F:isopentenyl-diphosphate delta-isomerase activity"/>
    <property type="evidence" value="ECO:0007669"/>
    <property type="project" value="TreeGrafter"/>
</dbReference>
<evidence type="ECO:0000313" key="3">
    <source>
        <dbReference type="Proteomes" id="UP000002027"/>
    </source>
</evidence>
<evidence type="ECO:0000313" key="2">
    <source>
        <dbReference type="EMBL" id="ACZ39414.1"/>
    </source>
</evidence>
<sequence length="227" mass="24538">MEPDPRDELFDVLTAEGVPTGMVKPRAAVHRDGDWHRSFHCWVVWRGPDGCVQVLFQRRSPTKDTVPNHLDVAVGGHYRSGETLTEVVREAEEELGLPLGLDDLVPVGARRAVGRGPGWVDREIQGVFVAVVPDGLAGLRPAPDEITALTVVRADDLVRLFPDSGQADLEIPALCAPVLPNRGLGPAEAARVRAADFVPVTDRYWAVGAQVAARVLAGERGLDLGLW</sequence>
<dbReference type="GO" id="GO:0005737">
    <property type="term" value="C:cytoplasm"/>
    <property type="evidence" value="ECO:0007669"/>
    <property type="project" value="TreeGrafter"/>
</dbReference>